<gene>
    <name evidence="2" type="ORF">SAMN05216285_3773</name>
</gene>
<dbReference type="InterPro" id="IPR058285">
    <property type="entry name" value="DUF7979"/>
</dbReference>
<dbReference type="AlphaFoldDB" id="A0A1I0QQV9"/>
<dbReference type="Proteomes" id="UP000183275">
    <property type="component" value="Unassembled WGS sequence"/>
</dbReference>
<sequence length="80" mass="9167">MPLRVTVSPIESISSRTTVCHVDELSEEAKSYFFRIVREDVPVAVESHVATEFSRWDVVKFTDYYRVSVTNSRTSDHVTA</sequence>
<dbReference type="Pfam" id="PF25934">
    <property type="entry name" value="DUF7979"/>
    <property type="match status" value="1"/>
</dbReference>
<feature type="domain" description="DUF7979" evidence="1">
    <location>
        <begin position="4"/>
        <end position="68"/>
    </location>
</feature>
<name>A0A1I0QQV9_9EURY</name>
<accession>A0A1I0QQV9</accession>
<protein>
    <recommendedName>
        <fullName evidence="1">DUF7979 domain-containing protein</fullName>
    </recommendedName>
</protein>
<evidence type="ECO:0000313" key="2">
    <source>
        <dbReference type="EMBL" id="SEW29874.1"/>
    </source>
</evidence>
<proteinExistence type="predicted"/>
<dbReference type="EMBL" id="FOIS01000005">
    <property type="protein sequence ID" value="SEW29874.1"/>
    <property type="molecule type" value="Genomic_DNA"/>
</dbReference>
<organism evidence="2 3">
    <name type="scientific">Natrinema salifodinae</name>
    <dbReference type="NCBI Taxonomy" id="1202768"/>
    <lineage>
        <taxon>Archaea</taxon>
        <taxon>Methanobacteriati</taxon>
        <taxon>Methanobacteriota</taxon>
        <taxon>Stenosarchaea group</taxon>
        <taxon>Halobacteria</taxon>
        <taxon>Halobacteriales</taxon>
        <taxon>Natrialbaceae</taxon>
        <taxon>Natrinema</taxon>
    </lineage>
</organism>
<evidence type="ECO:0000259" key="1">
    <source>
        <dbReference type="Pfam" id="PF25934"/>
    </source>
</evidence>
<reference evidence="3" key="1">
    <citation type="submission" date="2016-10" db="EMBL/GenBank/DDBJ databases">
        <authorList>
            <person name="Varghese N."/>
        </authorList>
    </citation>
    <scope>NUCLEOTIDE SEQUENCE [LARGE SCALE GENOMIC DNA]</scope>
    <source>
        <strain evidence="3">CGMCC 1.12284</strain>
    </source>
</reference>
<evidence type="ECO:0000313" key="3">
    <source>
        <dbReference type="Proteomes" id="UP000183275"/>
    </source>
</evidence>
<keyword evidence="3" id="KW-1185">Reference proteome</keyword>